<keyword evidence="4" id="KW-1185">Reference proteome</keyword>
<dbReference type="EMBL" id="JALNTZ010000005">
    <property type="protein sequence ID" value="KAJ3652465.1"/>
    <property type="molecule type" value="Genomic_DNA"/>
</dbReference>
<dbReference type="Pfam" id="PF16012">
    <property type="entry name" value="DUF4780"/>
    <property type="match status" value="1"/>
</dbReference>
<evidence type="ECO:0000313" key="4">
    <source>
        <dbReference type="Proteomes" id="UP001168821"/>
    </source>
</evidence>
<evidence type="ECO:0000259" key="2">
    <source>
        <dbReference type="Pfam" id="PF16012"/>
    </source>
</evidence>
<dbReference type="AlphaFoldDB" id="A0AA38IBG8"/>
<feature type="domain" description="DUF4780" evidence="2">
    <location>
        <begin position="6"/>
        <end position="92"/>
    </location>
</feature>
<name>A0AA38IBG8_9CUCU</name>
<evidence type="ECO:0000313" key="3">
    <source>
        <dbReference type="EMBL" id="KAJ3652465.1"/>
    </source>
</evidence>
<feature type="compositionally biased region" description="Basic residues" evidence="1">
    <location>
        <begin position="125"/>
        <end position="137"/>
    </location>
</feature>
<dbReference type="Proteomes" id="UP001168821">
    <property type="component" value="Unassembled WGS sequence"/>
</dbReference>
<sequence length="153" mass="17410">MPGIGKASSHFQGYQYTGEILRVTCEKEISLEWLNQTVSSLTPLWEAAQLNVALAEIPRLMRTTLWISELPVDAEIVLRRLEIQNRWARVKKCLLFHHEAKPEAASPGNLFVFGLGMDEAKTRHRLRKGRTQWKRQKPQGMKPLPAGADPPET</sequence>
<gene>
    <name evidence="3" type="ORF">Zmor_018426</name>
</gene>
<organism evidence="3 4">
    <name type="scientific">Zophobas morio</name>
    <dbReference type="NCBI Taxonomy" id="2755281"/>
    <lineage>
        <taxon>Eukaryota</taxon>
        <taxon>Metazoa</taxon>
        <taxon>Ecdysozoa</taxon>
        <taxon>Arthropoda</taxon>
        <taxon>Hexapoda</taxon>
        <taxon>Insecta</taxon>
        <taxon>Pterygota</taxon>
        <taxon>Neoptera</taxon>
        <taxon>Endopterygota</taxon>
        <taxon>Coleoptera</taxon>
        <taxon>Polyphaga</taxon>
        <taxon>Cucujiformia</taxon>
        <taxon>Tenebrionidae</taxon>
        <taxon>Zophobas</taxon>
    </lineage>
</organism>
<comment type="caution">
    <text evidence="3">The sequence shown here is derived from an EMBL/GenBank/DDBJ whole genome shotgun (WGS) entry which is preliminary data.</text>
</comment>
<feature type="region of interest" description="Disordered" evidence="1">
    <location>
        <begin position="125"/>
        <end position="153"/>
    </location>
</feature>
<reference evidence="3" key="1">
    <citation type="journal article" date="2023" name="G3 (Bethesda)">
        <title>Whole genome assemblies of Zophobas morio and Tenebrio molitor.</title>
        <authorList>
            <person name="Kaur S."/>
            <person name="Stinson S.A."/>
            <person name="diCenzo G.C."/>
        </authorList>
    </citation>
    <scope>NUCLEOTIDE SEQUENCE</scope>
    <source>
        <strain evidence="3">QUZm001</strain>
    </source>
</reference>
<evidence type="ECO:0000256" key="1">
    <source>
        <dbReference type="SAM" id="MobiDB-lite"/>
    </source>
</evidence>
<protein>
    <recommendedName>
        <fullName evidence="2">DUF4780 domain-containing protein</fullName>
    </recommendedName>
</protein>
<dbReference type="InterPro" id="IPR031961">
    <property type="entry name" value="DUF4780"/>
</dbReference>
<proteinExistence type="predicted"/>
<accession>A0AA38IBG8</accession>